<gene>
    <name evidence="1" type="ORF">ACFSC3_02510</name>
</gene>
<accession>A0ABW4N8H6</accession>
<organism evidence="1 2">
    <name type="scientific">Sphingomonas floccifaciens</name>
    <dbReference type="NCBI Taxonomy" id="1844115"/>
    <lineage>
        <taxon>Bacteria</taxon>
        <taxon>Pseudomonadati</taxon>
        <taxon>Pseudomonadota</taxon>
        <taxon>Alphaproteobacteria</taxon>
        <taxon>Sphingomonadales</taxon>
        <taxon>Sphingomonadaceae</taxon>
        <taxon>Sphingomonas</taxon>
    </lineage>
</organism>
<dbReference type="InterPro" id="IPR025459">
    <property type="entry name" value="DUF4279"/>
</dbReference>
<evidence type="ECO:0000313" key="1">
    <source>
        <dbReference type="EMBL" id="MFD1786437.1"/>
    </source>
</evidence>
<proteinExistence type="predicted"/>
<sequence>MSILFMSTVSIGFYGDDLEPEQITISLGDEPTVGVKKGEACPSATGASNPARTGSWRVSSENCQPGDVDGQINALFDGLSNNLSAWKAFAQRYRGRVFCGIFLGSGNEGLTLRPETLLRIGERGLLVDLDIYERDVTG</sequence>
<dbReference type="EMBL" id="JBHUFC010000001">
    <property type="protein sequence ID" value="MFD1786437.1"/>
    <property type="molecule type" value="Genomic_DNA"/>
</dbReference>
<dbReference type="Proteomes" id="UP001597283">
    <property type="component" value="Unassembled WGS sequence"/>
</dbReference>
<evidence type="ECO:0000313" key="2">
    <source>
        <dbReference type="Proteomes" id="UP001597283"/>
    </source>
</evidence>
<keyword evidence="2" id="KW-1185">Reference proteome</keyword>
<protein>
    <submittedName>
        <fullName evidence="1">DUF4279 domain-containing protein</fullName>
    </submittedName>
</protein>
<dbReference type="Pfam" id="PF14106">
    <property type="entry name" value="DUF4279"/>
    <property type="match status" value="1"/>
</dbReference>
<reference evidence="2" key="1">
    <citation type="journal article" date="2019" name="Int. J. Syst. Evol. Microbiol.">
        <title>The Global Catalogue of Microorganisms (GCM) 10K type strain sequencing project: providing services to taxonomists for standard genome sequencing and annotation.</title>
        <authorList>
            <consortium name="The Broad Institute Genomics Platform"/>
            <consortium name="The Broad Institute Genome Sequencing Center for Infectious Disease"/>
            <person name="Wu L."/>
            <person name="Ma J."/>
        </authorList>
    </citation>
    <scope>NUCLEOTIDE SEQUENCE [LARGE SCALE GENOMIC DNA]</scope>
    <source>
        <strain evidence="2">Q85</strain>
    </source>
</reference>
<name>A0ABW4N8H6_9SPHN</name>
<comment type="caution">
    <text evidence="1">The sequence shown here is derived from an EMBL/GenBank/DDBJ whole genome shotgun (WGS) entry which is preliminary data.</text>
</comment>